<organism evidence="1 2">
    <name type="scientific">Stylonychia lemnae</name>
    <name type="common">Ciliate</name>
    <dbReference type="NCBI Taxonomy" id="5949"/>
    <lineage>
        <taxon>Eukaryota</taxon>
        <taxon>Sar</taxon>
        <taxon>Alveolata</taxon>
        <taxon>Ciliophora</taxon>
        <taxon>Intramacronucleata</taxon>
        <taxon>Spirotrichea</taxon>
        <taxon>Stichotrichia</taxon>
        <taxon>Sporadotrichida</taxon>
        <taxon>Oxytrichidae</taxon>
        <taxon>Stylonychinae</taxon>
        <taxon>Stylonychia</taxon>
    </lineage>
</organism>
<protein>
    <submittedName>
        <fullName evidence="1">Uncharacterized protein</fullName>
    </submittedName>
</protein>
<dbReference type="Proteomes" id="UP000039865">
    <property type="component" value="Unassembled WGS sequence"/>
</dbReference>
<reference evidence="1 2" key="1">
    <citation type="submission" date="2014-06" db="EMBL/GenBank/DDBJ databases">
        <authorList>
            <person name="Swart Estienne"/>
        </authorList>
    </citation>
    <scope>NUCLEOTIDE SEQUENCE [LARGE SCALE GENOMIC DNA]</scope>
    <source>
        <strain evidence="1 2">130c</strain>
    </source>
</reference>
<gene>
    <name evidence="1" type="primary">Contig8545.g9122</name>
    <name evidence="1" type="ORF">STYLEM_6042</name>
</gene>
<dbReference type="AlphaFoldDB" id="A0A078A5B1"/>
<dbReference type="InParanoid" id="A0A078A5B1"/>
<keyword evidence="2" id="KW-1185">Reference proteome</keyword>
<evidence type="ECO:0000313" key="2">
    <source>
        <dbReference type="Proteomes" id="UP000039865"/>
    </source>
</evidence>
<name>A0A078A5B1_STYLE</name>
<dbReference type="OrthoDB" id="10608024at2759"/>
<accession>A0A078A5B1</accession>
<proteinExistence type="predicted"/>
<dbReference type="EMBL" id="CCKQ01005811">
    <property type="protein sequence ID" value="CDW77074.1"/>
    <property type="molecule type" value="Genomic_DNA"/>
</dbReference>
<sequence>MGQSISSSESRGGLIDPTTTTVFYHTKSLSKDQSTEIVQQQSKQKLKRSQSYDINASYSSSSSSTLVNTKRNSILQKNMPQQITNLSSYIHNSRITSLKDIYHVKIKNIYFAKCAIKGWFVNHWALILKREDDKYLTIQFVKSGLEIDRSNSFDRARDAVARCSDARMDQVNTQQMGKTKKCIGEIVEEAIKLNREYNFFTYNCRHFVLDLLQIISS</sequence>
<evidence type="ECO:0000313" key="1">
    <source>
        <dbReference type="EMBL" id="CDW77074.1"/>
    </source>
</evidence>